<evidence type="ECO:0000313" key="4">
    <source>
        <dbReference type="Proteomes" id="UP000706525"/>
    </source>
</evidence>
<reference evidence="3 4" key="1">
    <citation type="submission" date="2021-08" db="EMBL/GenBank/DDBJ databases">
        <authorList>
            <person name="Peeters C."/>
        </authorList>
    </citation>
    <scope>NUCLEOTIDE SEQUENCE [LARGE SCALE GENOMIC DNA]</scope>
    <source>
        <strain evidence="3 4">LMG 32289</strain>
    </source>
</reference>
<keyword evidence="4" id="KW-1185">Reference proteome</keyword>
<feature type="compositionally biased region" description="Low complexity" evidence="1">
    <location>
        <begin position="94"/>
        <end position="105"/>
    </location>
</feature>
<evidence type="ECO:0000256" key="1">
    <source>
        <dbReference type="SAM" id="MobiDB-lite"/>
    </source>
</evidence>
<keyword evidence="2" id="KW-0732">Signal</keyword>
<name>A0ABM8WHA5_9BURK</name>
<accession>A0ABM8WHA5</accession>
<gene>
    <name evidence="3" type="ORF">LMG32289_01179</name>
</gene>
<evidence type="ECO:0000313" key="3">
    <source>
        <dbReference type="EMBL" id="CAG9166779.1"/>
    </source>
</evidence>
<organism evidence="3 4">
    <name type="scientific">Cupriavidus pampae</name>
    <dbReference type="NCBI Taxonomy" id="659251"/>
    <lineage>
        <taxon>Bacteria</taxon>
        <taxon>Pseudomonadati</taxon>
        <taxon>Pseudomonadota</taxon>
        <taxon>Betaproteobacteria</taxon>
        <taxon>Burkholderiales</taxon>
        <taxon>Burkholderiaceae</taxon>
        <taxon>Cupriavidus</taxon>
    </lineage>
</organism>
<evidence type="ECO:0000256" key="2">
    <source>
        <dbReference type="SAM" id="SignalP"/>
    </source>
</evidence>
<feature type="region of interest" description="Disordered" evidence="1">
    <location>
        <begin position="33"/>
        <end position="105"/>
    </location>
</feature>
<dbReference type="EMBL" id="CAJZAG010000002">
    <property type="protein sequence ID" value="CAG9166779.1"/>
    <property type="molecule type" value="Genomic_DNA"/>
</dbReference>
<sequence length="105" mass="10304">MNQQERNHRATVRIIAMAAAMLLCPLAFGAADSQRATTPDSTGPGLSQGSGGAGAHPIDSNHPGTNAGSSGSGKSGAKHGNTKQGGSKSKKTQPDSAASAPAAKP</sequence>
<feature type="signal peptide" evidence="2">
    <location>
        <begin position="1"/>
        <end position="29"/>
    </location>
</feature>
<dbReference type="RefSeq" id="WP_223983158.1">
    <property type="nucleotide sequence ID" value="NZ_CAJZAG010000002.1"/>
</dbReference>
<protein>
    <submittedName>
        <fullName evidence="3">Uncharacterized protein</fullName>
    </submittedName>
</protein>
<dbReference type="Proteomes" id="UP000706525">
    <property type="component" value="Unassembled WGS sequence"/>
</dbReference>
<feature type="chain" id="PRO_5046889964" evidence="2">
    <location>
        <begin position="30"/>
        <end position="105"/>
    </location>
</feature>
<comment type="caution">
    <text evidence="3">The sequence shown here is derived from an EMBL/GenBank/DDBJ whole genome shotgun (WGS) entry which is preliminary data.</text>
</comment>
<proteinExistence type="predicted"/>